<gene>
    <name evidence="1" type="ORF">D5R97_05140</name>
</gene>
<dbReference type="EMBL" id="QZAA01000131">
    <property type="protein sequence ID" value="RQD76124.1"/>
    <property type="molecule type" value="Genomic_DNA"/>
</dbReference>
<accession>A0A424YEV2</accession>
<sequence length="87" mass="9929">MQLTEEQKNHVLLKLNELWKGEKACPLCETEKWNVADKLFEIRELSVDQDKNPDVCPVITLTCATCGNMLLLNAIHLGFTFSLETDH</sequence>
<reference evidence="1 2" key="1">
    <citation type="submission" date="2018-08" db="EMBL/GenBank/DDBJ databases">
        <title>The metabolism and importance of syntrophic acetate oxidation coupled to methane or sulfide production in haloalkaline environments.</title>
        <authorList>
            <person name="Timmers P.H.A."/>
            <person name="Vavourakis C.D."/>
            <person name="Sorokin D.Y."/>
            <person name="Sinninghe Damste J.S."/>
            <person name="Muyzer G."/>
            <person name="Stams A.J.M."/>
            <person name="Plugge C.M."/>
        </authorList>
    </citation>
    <scope>NUCLEOTIDE SEQUENCE [LARGE SCALE GENOMIC DNA]</scope>
    <source>
        <strain evidence="1">MSAO_Bac1</strain>
    </source>
</reference>
<comment type="caution">
    <text evidence="1">The sequence shown here is derived from an EMBL/GenBank/DDBJ whole genome shotgun (WGS) entry which is preliminary data.</text>
</comment>
<dbReference type="AlphaFoldDB" id="A0A424YEV2"/>
<organism evidence="1 2">
    <name type="scientific">Candidatus Syntrophonatronum acetioxidans</name>
    <dbReference type="NCBI Taxonomy" id="1795816"/>
    <lineage>
        <taxon>Bacteria</taxon>
        <taxon>Bacillati</taxon>
        <taxon>Bacillota</taxon>
        <taxon>Clostridia</taxon>
        <taxon>Eubacteriales</taxon>
        <taxon>Syntrophomonadaceae</taxon>
        <taxon>Candidatus Syntrophonatronum</taxon>
    </lineage>
</organism>
<protein>
    <submittedName>
        <fullName evidence="1">Uncharacterized protein</fullName>
    </submittedName>
</protein>
<proteinExistence type="predicted"/>
<evidence type="ECO:0000313" key="2">
    <source>
        <dbReference type="Proteomes" id="UP000285138"/>
    </source>
</evidence>
<name>A0A424YEV2_9FIRM</name>
<evidence type="ECO:0000313" key="1">
    <source>
        <dbReference type="EMBL" id="RQD76124.1"/>
    </source>
</evidence>
<dbReference type="Proteomes" id="UP000285138">
    <property type="component" value="Unassembled WGS sequence"/>
</dbReference>